<name>A0ABQ9V4C7_SAGOE</name>
<evidence type="ECO:0000313" key="7">
    <source>
        <dbReference type="EMBL" id="KAK2104219.1"/>
    </source>
</evidence>
<dbReference type="SUPFAM" id="SSF64593">
    <property type="entry name" value="Intermediate filament protein, coiled coil region"/>
    <property type="match status" value="1"/>
</dbReference>
<keyword evidence="2" id="KW-0416">Keratin</keyword>
<dbReference type="Pfam" id="PF00038">
    <property type="entry name" value="Filament"/>
    <property type="match status" value="1"/>
</dbReference>
<evidence type="ECO:0000256" key="2">
    <source>
        <dbReference type="ARBA" id="ARBA00022744"/>
    </source>
</evidence>
<evidence type="ECO:0000256" key="3">
    <source>
        <dbReference type="ARBA" id="ARBA00022754"/>
    </source>
</evidence>
<dbReference type="InterPro" id="IPR002957">
    <property type="entry name" value="Keratin_I"/>
</dbReference>
<dbReference type="PANTHER" id="PTHR23239">
    <property type="entry name" value="INTERMEDIATE FILAMENT"/>
    <property type="match status" value="1"/>
</dbReference>
<reference evidence="7 8" key="1">
    <citation type="submission" date="2023-05" db="EMBL/GenBank/DDBJ databases">
        <title>B98-5 Cell Line De Novo Hybrid Assembly: An Optical Mapping Approach.</title>
        <authorList>
            <person name="Kananen K."/>
            <person name="Auerbach J.A."/>
            <person name="Kautto E."/>
            <person name="Blachly J.S."/>
        </authorList>
    </citation>
    <scope>NUCLEOTIDE SEQUENCE [LARGE SCALE GENOMIC DNA]</scope>
    <source>
        <strain evidence="7">B95-8</strain>
        <tissue evidence="7">Cell line</tissue>
    </source>
</reference>
<keyword evidence="3" id="KW-0403">Intermediate filament</keyword>
<dbReference type="Gene3D" id="1.20.5.170">
    <property type="match status" value="1"/>
</dbReference>
<comment type="caution">
    <text evidence="7">The sequence shown here is derived from an EMBL/GenBank/DDBJ whole genome shotgun (WGS) entry which is preliminary data.</text>
</comment>
<gene>
    <name evidence="7" type="ORF">P7K49_018075</name>
</gene>
<feature type="compositionally biased region" description="Basic and acidic residues" evidence="5">
    <location>
        <begin position="51"/>
        <end position="72"/>
    </location>
</feature>
<dbReference type="PANTHER" id="PTHR23239:SF349">
    <property type="entry name" value="KERATIN, TYPE I CYTOSKELETAL 18"/>
    <property type="match status" value="1"/>
</dbReference>
<evidence type="ECO:0000256" key="4">
    <source>
        <dbReference type="ARBA" id="ARBA00023054"/>
    </source>
</evidence>
<keyword evidence="4" id="KW-0175">Coiled coil</keyword>
<dbReference type="InterPro" id="IPR039008">
    <property type="entry name" value="IF_rod_dom"/>
</dbReference>
<accession>A0ABQ9V4C7</accession>
<organism evidence="7 8">
    <name type="scientific">Saguinus oedipus</name>
    <name type="common">Cotton-top tamarin</name>
    <name type="synonym">Oedipomidas oedipus</name>
    <dbReference type="NCBI Taxonomy" id="9490"/>
    <lineage>
        <taxon>Eukaryota</taxon>
        <taxon>Metazoa</taxon>
        <taxon>Chordata</taxon>
        <taxon>Craniata</taxon>
        <taxon>Vertebrata</taxon>
        <taxon>Euteleostomi</taxon>
        <taxon>Mammalia</taxon>
        <taxon>Eutheria</taxon>
        <taxon>Euarchontoglires</taxon>
        <taxon>Primates</taxon>
        <taxon>Haplorrhini</taxon>
        <taxon>Platyrrhini</taxon>
        <taxon>Cebidae</taxon>
        <taxon>Callitrichinae</taxon>
        <taxon>Saguinus</taxon>
    </lineage>
</organism>
<keyword evidence="1" id="KW-0597">Phosphoprotein</keyword>
<sequence>MRKNHEEELKCLQAQIFSSGLTMEVDAPKLQDLAKNMADIWAQYDELTQKNREELDNPVLRDRPGLHEKSEDQIGEQSEGGGGLLHSADGAAQQDPATPGVRAGTAWAEGQHQAQEYKALLNIKVKLEAEIATYHHLLKDGEDFNLGDALDSKPFKRPPPAG</sequence>
<evidence type="ECO:0000256" key="1">
    <source>
        <dbReference type="ARBA" id="ARBA00022553"/>
    </source>
</evidence>
<dbReference type="EMBL" id="JASSZA010000008">
    <property type="protein sequence ID" value="KAK2104219.1"/>
    <property type="molecule type" value="Genomic_DNA"/>
</dbReference>
<proteinExistence type="predicted"/>
<evidence type="ECO:0000259" key="6">
    <source>
        <dbReference type="Pfam" id="PF00038"/>
    </source>
</evidence>
<keyword evidence="8" id="KW-1185">Reference proteome</keyword>
<evidence type="ECO:0000256" key="5">
    <source>
        <dbReference type="SAM" id="MobiDB-lite"/>
    </source>
</evidence>
<feature type="domain" description="IF rod" evidence="6">
    <location>
        <begin position="1"/>
        <end position="57"/>
    </location>
</feature>
<feature type="region of interest" description="Disordered" evidence="5">
    <location>
        <begin position="51"/>
        <end position="107"/>
    </location>
</feature>
<evidence type="ECO:0000313" key="8">
    <source>
        <dbReference type="Proteomes" id="UP001266305"/>
    </source>
</evidence>
<dbReference type="Proteomes" id="UP001266305">
    <property type="component" value="Unassembled WGS sequence"/>
</dbReference>
<feature type="region of interest" description="Disordered" evidence="5">
    <location>
        <begin position="142"/>
        <end position="162"/>
    </location>
</feature>
<protein>
    <recommendedName>
        <fullName evidence="6">IF rod domain-containing protein</fullName>
    </recommendedName>
</protein>